<gene>
    <name evidence="1" type="ORF">BN1723_006784</name>
</gene>
<protein>
    <submittedName>
        <fullName evidence="1">Uncharacterized protein</fullName>
    </submittedName>
</protein>
<dbReference type="EMBL" id="CVQI01035162">
    <property type="protein sequence ID" value="CRK45943.1"/>
    <property type="molecule type" value="Genomic_DNA"/>
</dbReference>
<organism evidence="1 2">
    <name type="scientific">Verticillium longisporum</name>
    <name type="common">Verticillium dahliae var. longisporum</name>
    <dbReference type="NCBI Taxonomy" id="100787"/>
    <lineage>
        <taxon>Eukaryota</taxon>
        <taxon>Fungi</taxon>
        <taxon>Dikarya</taxon>
        <taxon>Ascomycota</taxon>
        <taxon>Pezizomycotina</taxon>
        <taxon>Sordariomycetes</taxon>
        <taxon>Hypocreomycetidae</taxon>
        <taxon>Glomerellales</taxon>
        <taxon>Plectosphaerellaceae</taxon>
        <taxon>Verticillium</taxon>
    </lineage>
</organism>
<evidence type="ECO:0000313" key="1">
    <source>
        <dbReference type="EMBL" id="CRK45943.1"/>
    </source>
</evidence>
<dbReference type="Proteomes" id="UP000045706">
    <property type="component" value="Unassembled WGS sequence"/>
</dbReference>
<dbReference type="AlphaFoldDB" id="A0A0G4NHR2"/>
<proteinExistence type="predicted"/>
<sequence length="124" mass="13347">MTASGLVIQQVIASDLLALQRLTASHLSHSIKLVLLSNHPLFKMQFLTLLTTAVIAASSAVARPGDYTPPAEGCKPGTYSCAVGNYGQQGWQVCDVSALWVYGGDCPPHTECYFNEQNQSPYCI</sequence>
<evidence type="ECO:0000313" key="2">
    <source>
        <dbReference type="Proteomes" id="UP000045706"/>
    </source>
</evidence>
<name>A0A0G4NHR2_VERLO</name>
<reference evidence="2" key="1">
    <citation type="submission" date="2015-05" db="EMBL/GenBank/DDBJ databases">
        <authorList>
            <person name="Fogelqvist Johan"/>
        </authorList>
    </citation>
    <scope>NUCLEOTIDE SEQUENCE [LARGE SCALE GENOMIC DNA]</scope>
</reference>
<accession>A0A0G4NHR2</accession>